<dbReference type="RefSeq" id="WP_116040005.1">
    <property type="nucleotide sequence ID" value="NZ_QRDX01000002.1"/>
</dbReference>
<feature type="region of interest" description="Disordered" evidence="1">
    <location>
        <begin position="1"/>
        <end position="43"/>
    </location>
</feature>
<sequence>MAKSQQSYIKREKEKKQQQKREEKQKKREARKAEKKDNNDGIPFAYVDKLGNLTDIPPDRSQKEEIEASEIELGIPKRVNLEKIEPIRNGKMEFFNHSKGFGFIMDTESKEKYFCHISNLKDEVSEGDKVKFEIEKSSKGQSAINVELL</sequence>
<protein>
    <submittedName>
        <fullName evidence="3">Putative cold-shock DNA-binding protein</fullName>
    </submittedName>
</protein>
<evidence type="ECO:0000313" key="4">
    <source>
        <dbReference type="Proteomes" id="UP000256629"/>
    </source>
</evidence>
<dbReference type="CDD" id="cd04458">
    <property type="entry name" value="CSP_CDS"/>
    <property type="match status" value="1"/>
</dbReference>
<dbReference type="OrthoDB" id="1493235at2"/>
<dbReference type="Pfam" id="PF00313">
    <property type="entry name" value="CSD"/>
    <property type="match status" value="1"/>
</dbReference>
<comment type="caution">
    <text evidence="3">The sequence shown here is derived from an EMBL/GenBank/DDBJ whole genome shotgun (WGS) entry which is preliminary data.</text>
</comment>
<dbReference type="AlphaFoldDB" id="A0A3D9HJY4"/>
<accession>A0A3D9HJY4</accession>
<name>A0A3D9HJY4_9FLAO</name>
<proteinExistence type="predicted"/>
<dbReference type="PROSITE" id="PS51857">
    <property type="entry name" value="CSD_2"/>
    <property type="match status" value="1"/>
</dbReference>
<dbReference type="PRINTS" id="PR00050">
    <property type="entry name" value="COLDSHOCK"/>
</dbReference>
<evidence type="ECO:0000259" key="2">
    <source>
        <dbReference type="PROSITE" id="PS51857"/>
    </source>
</evidence>
<dbReference type="SMART" id="SM00357">
    <property type="entry name" value="CSP"/>
    <property type="match status" value="1"/>
</dbReference>
<feature type="domain" description="CSD" evidence="2">
    <location>
        <begin position="87"/>
        <end position="148"/>
    </location>
</feature>
<dbReference type="InterPro" id="IPR002059">
    <property type="entry name" value="CSP_DNA-bd"/>
</dbReference>
<dbReference type="GO" id="GO:0005829">
    <property type="term" value="C:cytosol"/>
    <property type="evidence" value="ECO:0007669"/>
    <property type="project" value="UniProtKB-ARBA"/>
</dbReference>
<dbReference type="InterPro" id="IPR012340">
    <property type="entry name" value="NA-bd_OB-fold"/>
</dbReference>
<organism evidence="3 4">
    <name type="scientific">Seonamhaeicola aphaedonensis</name>
    <dbReference type="NCBI Taxonomy" id="1461338"/>
    <lineage>
        <taxon>Bacteria</taxon>
        <taxon>Pseudomonadati</taxon>
        <taxon>Bacteroidota</taxon>
        <taxon>Flavobacteriia</taxon>
        <taxon>Flavobacteriales</taxon>
        <taxon>Flavobacteriaceae</taxon>
    </lineage>
</organism>
<dbReference type="Proteomes" id="UP000256629">
    <property type="component" value="Unassembled WGS sequence"/>
</dbReference>
<dbReference type="Gene3D" id="2.40.50.140">
    <property type="entry name" value="Nucleic acid-binding proteins"/>
    <property type="match status" value="1"/>
</dbReference>
<evidence type="ECO:0000313" key="3">
    <source>
        <dbReference type="EMBL" id="RED49591.1"/>
    </source>
</evidence>
<dbReference type="GO" id="GO:0003677">
    <property type="term" value="F:DNA binding"/>
    <property type="evidence" value="ECO:0007669"/>
    <property type="project" value="UniProtKB-KW"/>
</dbReference>
<evidence type="ECO:0000256" key="1">
    <source>
        <dbReference type="SAM" id="MobiDB-lite"/>
    </source>
</evidence>
<dbReference type="InterPro" id="IPR011129">
    <property type="entry name" value="CSD"/>
</dbReference>
<dbReference type="SUPFAM" id="SSF50249">
    <property type="entry name" value="Nucleic acid-binding proteins"/>
    <property type="match status" value="1"/>
</dbReference>
<dbReference type="EMBL" id="QRDX01000002">
    <property type="protein sequence ID" value="RED49591.1"/>
    <property type="molecule type" value="Genomic_DNA"/>
</dbReference>
<keyword evidence="3" id="KW-0238">DNA-binding</keyword>
<keyword evidence="4" id="KW-1185">Reference proteome</keyword>
<reference evidence="3 4" key="1">
    <citation type="submission" date="2018-07" db="EMBL/GenBank/DDBJ databases">
        <title>Genomic Encyclopedia of Type Strains, Phase III (KMG-III): the genomes of soil and plant-associated and newly described type strains.</title>
        <authorList>
            <person name="Whitman W."/>
        </authorList>
    </citation>
    <scope>NUCLEOTIDE SEQUENCE [LARGE SCALE GENOMIC DNA]</scope>
    <source>
        <strain evidence="3 4">CECT 8487</strain>
    </source>
</reference>
<feature type="compositionally biased region" description="Basic and acidic residues" evidence="1">
    <location>
        <begin position="9"/>
        <end position="39"/>
    </location>
</feature>
<gene>
    <name evidence="3" type="ORF">DFQ02_102366</name>
</gene>